<dbReference type="STRING" id="92696.A0A4V2MVR5"/>
<dbReference type="Gene3D" id="3.40.50.720">
    <property type="entry name" value="NAD(P)-binding Rossmann-like Domain"/>
    <property type="match status" value="1"/>
</dbReference>
<evidence type="ECO:0000313" key="5">
    <source>
        <dbReference type="Proteomes" id="UP000292702"/>
    </source>
</evidence>
<dbReference type="PANTHER" id="PTHR10366:SF562">
    <property type="entry name" value="ALDEHYDE REDUCTASE II (AFU_ORTHOLOGUE AFUA_1G11360)"/>
    <property type="match status" value="1"/>
</dbReference>
<name>A0A4V2MVR5_9APHY</name>
<evidence type="ECO:0000259" key="3">
    <source>
        <dbReference type="Pfam" id="PF01370"/>
    </source>
</evidence>
<dbReference type="InterPro" id="IPR036291">
    <property type="entry name" value="NAD(P)-bd_dom_sf"/>
</dbReference>
<evidence type="ECO:0000256" key="2">
    <source>
        <dbReference type="ARBA" id="ARBA00023445"/>
    </source>
</evidence>
<dbReference type="OrthoDB" id="2735536at2759"/>
<comment type="similarity">
    <text evidence="2">Belongs to the NAD(P)-dependent epimerase/dehydratase family. Dihydroflavonol-4-reductase subfamily.</text>
</comment>
<dbReference type="InterPro" id="IPR050425">
    <property type="entry name" value="NAD(P)_dehydrat-like"/>
</dbReference>
<organism evidence="4 5">
    <name type="scientific">Steccherinum ochraceum</name>
    <dbReference type="NCBI Taxonomy" id="92696"/>
    <lineage>
        <taxon>Eukaryota</taxon>
        <taxon>Fungi</taxon>
        <taxon>Dikarya</taxon>
        <taxon>Basidiomycota</taxon>
        <taxon>Agaricomycotina</taxon>
        <taxon>Agaricomycetes</taxon>
        <taxon>Polyporales</taxon>
        <taxon>Steccherinaceae</taxon>
        <taxon>Steccherinum</taxon>
    </lineage>
</organism>
<evidence type="ECO:0000256" key="1">
    <source>
        <dbReference type="ARBA" id="ARBA00023002"/>
    </source>
</evidence>
<dbReference type="SUPFAM" id="SSF51735">
    <property type="entry name" value="NAD(P)-binding Rossmann-fold domains"/>
    <property type="match status" value="1"/>
</dbReference>
<dbReference type="AlphaFoldDB" id="A0A4V2MVR5"/>
<accession>A0A4V2MVR5</accession>
<sequence length="350" mass="38927">MSNYLVLVTGISGYLGCHVVDQLVEQGNRVRGTARSARLAEAQDAFKRYGDAVEVFAVDDLVTASYADILQGVSAVIHQASPMPGREATVEETLKITIEGTLNILRQAEKAGVKNFTYCSSIITFTLDVSAERPMLGEDEWMSITREDVVNAKEHDPTLIYVAAKTLAERAVWEFVDQHPHIELLTVNPGYFLGPFAPAYKNPFKTPESFSPAVNFTSMGYFANILLPHAPLPLDSFVDVRDVARALVQGLIAPPASQVGRKRILLGCDDRPQPSQVIELITKKHPELAQRINEKFKAASDNLRPFINNKRAREVLGFKSIPWEKTILDAVDALLQLEDEWKASRHPLQY</sequence>
<dbReference type="PANTHER" id="PTHR10366">
    <property type="entry name" value="NAD DEPENDENT EPIMERASE/DEHYDRATASE"/>
    <property type="match status" value="1"/>
</dbReference>
<dbReference type="Proteomes" id="UP000292702">
    <property type="component" value="Unassembled WGS sequence"/>
</dbReference>
<dbReference type="EMBL" id="RWJN01000287">
    <property type="protein sequence ID" value="TCD63587.1"/>
    <property type="molecule type" value="Genomic_DNA"/>
</dbReference>
<keyword evidence="1" id="KW-0560">Oxidoreductase</keyword>
<feature type="domain" description="NAD-dependent epimerase/dehydratase" evidence="3">
    <location>
        <begin position="6"/>
        <end position="251"/>
    </location>
</feature>
<protein>
    <recommendedName>
        <fullName evidence="3">NAD-dependent epimerase/dehydratase domain-containing protein</fullName>
    </recommendedName>
</protein>
<proteinExistence type="inferred from homology"/>
<reference evidence="4 5" key="1">
    <citation type="submission" date="2018-11" db="EMBL/GenBank/DDBJ databases">
        <title>Genome assembly of Steccherinum ochraceum LE-BIN_3174, the white-rot fungus of the Steccherinaceae family (The Residual Polyporoid clade, Polyporales, Basidiomycota).</title>
        <authorList>
            <person name="Fedorova T.V."/>
            <person name="Glazunova O.A."/>
            <person name="Landesman E.O."/>
            <person name="Moiseenko K.V."/>
            <person name="Psurtseva N.V."/>
            <person name="Savinova O.S."/>
            <person name="Shakhova N.V."/>
            <person name="Tyazhelova T.V."/>
            <person name="Vasina D.V."/>
        </authorList>
    </citation>
    <scope>NUCLEOTIDE SEQUENCE [LARGE SCALE GENOMIC DNA]</scope>
    <source>
        <strain evidence="4 5">LE-BIN_3174</strain>
    </source>
</reference>
<keyword evidence="5" id="KW-1185">Reference proteome</keyword>
<evidence type="ECO:0000313" key="4">
    <source>
        <dbReference type="EMBL" id="TCD63587.1"/>
    </source>
</evidence>
<dbReference type="GO" id="GO:0016616">
    <property type="term" value="F:oxidoreductase activity, acting on the CH-OH group of donors, NAD or NADP as acceptor"/>
    <property type="evidence" value="ECO:0007669"/>
    <property type="project" value="TreeGrafter"/>
</dbReference>
<dbReference type="InterPro" id="IPR001509">
    <property type="entry name" value="Epimerase_deHydtase"/>
</dbReference>
<dbReference type="Pfam" id="PF01370">
    <property type="entry name" value="Epimerase"/>
    <property type="match status" value="1"/>
</dbReference>
<comment type="caution">
    <text evidence="4">The sequence shown here is derived from an EMBL/GenBank/DDBJ whole genome shotgun (WGS) entry which is preliminary data.</text>
</comment>
<gene>
    <name evidence="4" type="ORF">EIP91_005195</name>
</gene>